<proteinExistence type="predicted"/>
<name>X1AEQ8_9ZZZZ</name>
<dbReference type="AlphaFoldDB" id="X1AEQ8"/>
<protein>
    <submittedName>
        <fullName evidence="1">Uncharacterized protein</fullName>
    </submittedName>
</protein>
<reference evidence="1" key="1">
    <citation type="journal article" date="2014" name="Front. Microbiol.">
        <title>High frequency of phylogenetically diverse reductive dehalogenase-homologous genes in deep subseafloor sedimentary metagenomes.</title>
        <authorList>
            <person name="Kawai M."/>
            <person name="Futagami T."/>
            <person name="Toyoda A."/>
            <person name="Takaki Y."/>
            <person name="Nishi S."/>
            <person name="Hori S."/>
            <person name="Arai W."/>
            <person name="Tsubouchi T."/>
            <person name="Morono Y."/>
            <person name="Uchiyama I."/>
            <person name="Ito T."/>
            <person name="Fujiyama A."/>
            <person name="Inagaki F."/>
            <person name="Takami H."/>
        </authorList>
    </citation>
    <scope>NUCLEOTIDE SEQUENCE</scope>
    <source>
        <strain evidence="1">Expedition CK06-06</strain>
    </source>
</reference>
<accession>X1AEQ8</accession>
<organism evidence="1">
    <name type="scientific">marine sediment metagenome</name>
    <dbReference type="NCBI Taxonomy" id="412755"/>
    <lineage>
        <taxon>unclassified sequences</taxon>
        <taxon>metagenomes</taxon>
        <taxon>ecological metagenomes</taxon>
    </lineage>
</organism>
<evidence type="ECO:0000313" key="1">
    <source>
        <dbReference type="EMBL" id="GAG80354.1"/>
    </source>
</evidence>
<sequence>MKTILTVLFCYINLIAGLTVYEQYQHHIKIDKQIEITELLQAIILTNNSSLDVLVTDIYKEKEISERLYKALINRHKEK</sequence>
<comment type="caution">
    <text evidence="1">The sequence shown here is derived from an EMBL/GenBank/DDBJ whole genome shotgun (WGS) entry which is preliminary data.</text>
</comment>
<gene>
    <name evidence="1" type="ORF">S01H4_31440</name>
</gene>
<dbReference type="EMBL" id="BART01016332">
    <property type="protein sequence ID" value="GAG80354.1"/>
    <property type="molecule type" value="Genomic_DNA"/>
</dbReference>